<dbReference type="GO" id="GO:0016705">
    <property type="term" value="F:oxidoreductase activity, acting on paired donors, with incorporation or reduction of molecular oxygen"/>
    <property type="evidence" value="ECO:0007669"/>
    <property type="project" value="UniProtKB-ARBA"/>
</dbReference>
<feature type="non-terminal residue" evidence="9">
    <location>
        <position position="76"/>
    </location>
</feature>
<comment type="similarity">
    <text evidence="2">Belongs to the cytochrome P450 family.</text>
</comment>
<dbReference type="AlphaFoldDB" id="A0A2K3N835"/>
<gene>
    <name evidence="9" type="ORF">L195_g022479</name>
</gene>
<dbReference type="Proteomes" id="UP000236291">
    <property type="component" value="Unassembled WGS sequence"/>
</dbReference>
<name>A0A2K3N835_TRIPR</name>
<proteinExistence type="inferred from homology"/>
<accession>A0A2K3N835</accession>
<evidence type="ECO:0000256" key="8">
    <source>
        <dbReference type="ARBA" id="ARBA00023136"/>
    </source>
</evidence>
<reference evidence="9 10" key="2">
    <citation type="journal article" date="2017" name="Front. Plant Sci.">
        <title>Gene Classification and Mining of Molecular Markers Useful in Red Clover (Trifolium pratense) Breeding.</title>
        <authorList>
            <person name="Istvanek J."/>
            <person name="Dluhosova J."/>
            <person name="Dluhos P."/>
            <person name="Patkova L."/>
            <person name="Nedelnik J."/>
            <person name="Repkova J."/>
        </authorList>
    </citation>
    <scope>NUCLEOTIDE SEQUENCE [LARGE SCALE GENOMIC DNA]</scope>
    <source>
        <strain evidence="10">cv. Tatra</strain>
        <tissue evidence="9">Young leaves</tissue>
    </source>
</reference>
<dbReference type="STRING" id="57577.A0A2K3N835"/>
<comment type="subcellular location">
    <subcellularLocation>
        <location evidence="1">Membrane</location>
        <topology evidence="1">Single-pass membrane protein</topology>
    </subcellularLocation>
</comment>
<comment type="caution">
    <text evidence="9">The sequence shown here is derived from an EMBL/GenBank/DDBJ whole genome shotgun (WGS) entry which is preliminary data.</text>
</comment>
<sequence length="76" mass="8633">MIVESTNVMLRSWMSKLEKDGEVLEINVDEDLRNLSADIIARACFGSNYVEGREIFTKLRELQSLLCKILPGIPGY</sequence>
<keyword evidence="8" id="KW-0472">Membrane</keyword>
<evidence type="ECO:0000256" key="7">
    <source>
        <dbReference type="ARBA" id="ARBA00023033"/>
    </source>
</evidence>
<dbReference type="InterPro" id="IPR050665">
    <property type="entry name" value="Cytochrome_P450_Monooxygen"/>
</dbReference>
<evidence type="ECO:0000256" key="3">
    <source>
        <dbReference type="ARBA" id="ARBA00022617"/>
    </source>
</evidence>
<organism evidence="9 10">
    <name type="scientific">Trifolium pratense</name>
    <name type="common">Red clover</name>
    <dbReference type="NCBI Taxonomy" id="57577"/>
    <lineage>
        <taxon>Eukaryota</taxon>
        <taxon>Viridiplantae</taxon>
        <taxon>Streptophyta</taxon>
        <taxon>Embryophyta</taxon>
        <taxon>Tracheophyta</taxon>
        <taxon>Spermatophyta</taxon>
        <taxon>Magnoliopsida</taxon>
        <taxon>eudicotyledons</taxon>
        <taxon>Gunneridae</taxon>
        <taxon>Pentapetalae</taxon>
        <taxon>rosids</taxon>
        <taxon>fabids</taxon>
        <taxon>Fabales</taxon>
        <taxon>Fabaceae</taxon>
        <taxon>Papilionoideae</taxon>
        <taxon>50 kb inversion clade</taxon>
        <taxon>NPAAA clade</taxon>
        <taxon>Hologalegina</taxon>
        <taxon>IRL clade</taxon>
        <taxon>Trifolieae</taxon>
        <taxon>Trifolium</taxon>
    </lineage>
</organism>
<dbReference type="PANTHER" id="PTHR24282:SF26">
    <property type="entry name" value="CYTOCHROME P450"/>
    <property type="match status" value="1"/>
</dbReference>
<keyword evidence="4" id="KW-0479">Metal-binding</keyword>
<dbReference type="GO" id="GO:0004497">
    <property type="term" value="F:monooxygenase activity"/>
    <property type="evidence" value="ECO:0007669"/>
    <property type="project" value="UniProtKB-KW"/>
</dbReference>
<keyword evidence="7" id="KW-0503">Monooxygenase</keyword>
<dbReference type="EMBL" id="ASHM01017509">
    <property type="protein sequence ID" value="PNX99215.1"/>
    <property type="molecule type" value="Genomic_DNA"/>
</dbReference>
<keyword evidence="6" id="KW-0408">Iron</keyword>
<dbReference type="GO" id="GO:0046872">
    <property type="term" value="F:metal ion binding"/>
    <property type="evidence" value="ECO:0007669"/>
    <property type="project" value="UniProtKB-KW"/>
</dbReference>
<evidence type="ECO:0000256" key="5">
    <source>
        <dbReference type="ARBA" id="ARBA00023002"/>
    </source>
</evidence>
<keyword evidence="3" id="KW-0349">Heme</keyword>
<evidence type="ECO:0000313" key="10">
    <source>
        <dbReference type="Proteomes" id="UP000236291"/>
    </source>
</evidence>
<evidence type="ECO:0000256" key="2">
    <source>
        <dbReference type="ARBA" id="ARBA00010617"/>
    </source>
</evidence>
<protein>
    <submittedName>
        <fullName evidence="9">Cytochrome p450</fullName>
    </submittedName>
</protein>
<dbReference type="Gene3D" id="1.20.120.990">
    <property type="entry name" value="Glycosyltransferase family 88, C-terminal domain"/>
    <property type="match status" value="1"/>
</dbReference>
<evidence type="ECO:0000313" key="9">
    <source>
        <dbReference type="EMBL" id="PNX99215.1"/>
    </source>
</evidence>
<evidence type="ECO:0000256" key="4">
    <source>
        <dbReference type="ARBA" id="ARBA00022723"/>
    </source>
</evidence>
<dbReference type="PANTHER" id="PTHR24282">
    <property type="entry name" value="CYTOCHROME P450 FAMILY MEMBER"/>
    <property type="match status" value="1"/>
</dbReference>
<reference evidence="9 10" key="1">
    <citation type="journal article" date="2014" name="Am. J. Bot.">
        <title>Genome assembly and annotation for red clover (Trifolium pratense; Fabaceae).</title>
        <authorList>
            <person name="Istvanek J."/>
            <person name="Jaros M."/>
            <person name="Krenek A."/>
            <person name="Repkova J."/>
        </authorList>
    </citation>
    <scope>NUCLEOTIDE SEQUENCE [LARGE SCALE GENOMIC DNA]</scope>
    <source>
        <strain evidence="10">cv. Tatra</strain>
        <tissue evidence="9">Young leaves</tissue>
    </source>
</reference>
<evidence type="ECO:0000256" key="6">
    <source>
        <dbReference type="ARBA" id="ARBA00023004"/>
    </source>
</evidence>
<evidence type="ECO:0000256" key="1">
    <source>
        <dbReference type="ARBA" id="ARBA00004167"/>
    </source>
</evidence>
<dbReference type="GO" id="GO:0016020">
    <property type="term" value="C:membrane"/>
    <property type="evidence" value="ECO:0007669"/>
    <property type="project" value="UniProtKB-SubCell"/>
</dbReference>
<keyword evidence="5" id="KW-0560">Oxidoreductase</keyword>